<reference evidence="1" key="1">
    <citation type="submission" date="2019-08" db="EMBL/GenBank/DDBJ databases">
        <authorList>
            <person name="Kucharzyk K."/>
            <person name="Murdoch R.W."/>
            <person name="Higgins S."/>
            <person name="Loffler F."/>
        </authorList>
    </citation>
    <scope>NUCLEOTIDE SEQUENCE</scope>
</reference>
<protein>
    <submittedName>
        <fullName evidence="1">Uncharacterized protein</fullName>
    </submittedName>
</protein>
<gene>
    <name evidence="1" type="ORF">SDC9_144760</name>
</gene>
<sequence length="236" mass="25729">MNIVVRKAFVLNYGDNIVVQYRRAVGAGDGDGYLVCVVVVRCAGIVGRLHGVCEGQSFSRREEVKVFASRVEVPVYLAACLAVRESAVRYRKHIFEYAVCRQSAGVCAALYDGVDFDGGDGVFYVDVGERESAGLREGGVSLRERGAVMIRSSQRNLRSVVCAGNGYRQRLRRRRAVFVGDDDVECVRDSLADAERLYVIGAVIKFIGICTVGVYSHFAVCAVNGGSDVRRASPDL</sequence>
<accession>A0A645E7W8</accession>
<dbReference type="EMBL" id="VSSQ01043845">
    <property type="protein sequence ID" value="MPM97585.1"/>
    <property type="molecule type" value="Genomic_DNA"/>
</dbReference>
<evidence type="ECO:0000313" key="1">
    <source>
        <dbReference type="EMBL" id="MPM97585.1"/>
    </source>
</evidence>
<proteinExistence type="predicted"/>
<comment type="caution">
    <text evidence="1">The sequence shown here is derived from an EMBL/GenBank/DDBJ whole genome shotgun (WGS) entry which is preliminary data.</text>
</comment>
<organism evidence="1">
    <name type="scientific">bioreactor metagenome</name>
    <dbReference type="NCBI Taxonomy" id="1076179"/>
    <lineage>
        <taxon>unclassified sequences</taxon>
        <taxon>metagenomes</taxon>
        <taxon>ecological metagenomes</taxon>
    </lineage>
</organism>
<name>A0A645E7W8_9ZZZZ</name>
<dbReference type="AlphaFoldDB" id="A0A645E7W8"/>